<evidence type="ECO:0000256" key="2">
    <source>
        <dbReference type="ARBA" id="ARBA00022722"/>
    </source>
</evidence>
<evidence type="ECO:0000256" key="4">
    <source>
        <dbReference type="ARBA" id="ARBA00022801"/>
    </source>
</evidence>
<feature type="binding site" evidence="6">
    <location>
        <position position="6"/>
    </location>
    <ligand>
        <name>Mg(2+)</name>
        <dbReference type="ChEBI" id="CHEBI:18420"/>
    </ligand>
</feature>
<dbReference type="Gene3D" id="3.40.50.1010">
    <property type="entry name" value="5'-nuclease"/>
    <property type="match status" value="1"/>
</dbReference>
<evidence type="ECO:0000313" key="8">
    <source>
        <dbReference type="EMBL" id="TQM14025.1"/>
    </source>
</evidence>
<evidence type="ECO:0000256" key="1">
    <source>
        <dbReference type="ARBA" id="ARBA00022649"/>
    </source>
</evidence>
<gene>
    <name evidence="6" type="primary">vapC</name>
    <name evidence="8" type="ORF">FB558_0783</name>
</gene>
<keyword evidence="3 6" id="KW-0479">Metal-binding</keyword>
<dbReference type="GO" id="GO:0004540">
    <property type="term" value="F:RNA nuclease activity"/>
    <property type="evidence" value="ECO:0007669"/>
    <property type="project" value="InterPro"/>
</dbReference>
<evidence type="ECO:0000256" key="3">
    <source>
        <dbReference type="ARBA" id="ARBA00022723"/>
    </source>
</evidence>
<evidence type="ECO:0000256" key="6">
    <source>
        <dbReference type="HAMAP-Rule" id="MF_00265"/>
    </source>
</evidence>
<dbReference type="EMBL" id="VFPA01000001">
    <property type="protein sequence ID" value="TQM14025.1"/>
    <property type="molecule type" value="Genomic_DNA"/>
</dbReference>
<dbReference type="EC" id="3.1.-.-" evidence="6"/>
<dbReference type="RefSeq" id="WP_142048157.1">
    <property type="nucleotide sequence ID" value="NZ_VFPA01000001.1"/>
</dbReference>
<dbReference type="Pfam" id="PF01850">
    <property type="entry name" value="PIN"/>
    <property type="match status" value="1"/>
</dbReference>
<dbReference type="AlphaFoldDB" id="A0A543DXG9"/>
<dbReference type="OrthoDB" id="5186703at2"/>
<organism evidence="8 9">
    <name type="scientific">Pseudonocardia kunmingensis</name>
    <dbReference type="NCBI Taxonomy" id="630975"/>
    <lineage>
        <taxon>Bacteria</taxon>
        <taxon>Bacillati</taxon>
        <taxon>Actinomycetota</taxon>
        <taxon>Actinomycetes</taxon>
        <taxon>Pseudonocardiales</taxon>
        <taxon>Pseudonocardiaceae</taxon>
        <taxon>Pseudonocardia</taxon>
    </lineage>
</organism>
<sequence length="146" mass="15297">MLRYADTSALVRCYFPDEPDHEELRALLLEGADPVVTSELTRLELASAAHAAHRAGRLPDPAALLTVVDADCAEDGPVALLRLQPEAVFGLATALVAQHPLRSPDALHLAVARTTAAELAGGEPVVLVTRDHRQAAAAAALGMAVE</sequence>
<keyword evidence="9" id="KW-1185">Reference proteome</keyword>
<dbReference type="GO" id="GO:0000287">
    <property type="term" value="F:magnesium ion binding"/>
    <property type="evidence" value="ECO:0007669"/>
    <property type="project" value="UniProtKB-UniRule"/>
</dbReference>
<keyword evidence="6" id="KW-0800">Toxin</keyword>
<dbReference type="GO" id="GO:0090729">
    <property type="term" value="F:toxin activity"/>
    <property type="evidence" value="ECO:0007669"/>
    <property type="project" value="UniProtKB-KW"/>
</dbReference>
<comment type="function">
    <text evidence="6">Toxic component of a toxin-antitoxin (TA) system. An RNase.</text>
</comment>
<keyword evidence="5 6" id="KW-0460">Magnesium</keyword>
<comment type="cofactor">
    <cofactor evidence="6">
        <name>Mg(2+)</name>
        <dbReference type="ChEBI" id="CHEBI:18420"/>
    </cofactor>
</comment>
<dbReference type="InterPro" id="IPR002716">
    <property type="entry name" value="PIN_dom"/>
</dbReference>
<comment type="caution">
    <text evidence="8">The sequence shown here is derived from an EMBL/GenBank/DDBJ whole genome shotgun (WGS) entry which is preliminary data.</text>
</comment>
<evidence type="ECO:0000313" key="9">
    <source>
        <dbReference type="Proteomes" id="UP000315677"/>
    </source>
</evidence>
<proteinExistence type="inferred from homology"/>
<dbReference type="SUPFAM" id="SSF88723">
    <property type="entry name" value="PIN domain-like"/>
    <property type="match status" value="1"/>
</dbReference>
<evidence type="ECO:0000256" key="5">
    <source>
        <dbReference type="ARBA" id="ARBA00022842"/>
    </source>
</evidence>
<accession>A0A543DXG9</accession>
<dbReference type="InterPro" id="IPR022907">
    <property type="entry name" value="VapC_family"/>
</dbReference>
<evidence type="ECO:0000259" key="7">
    <source>
        <dbReference type="Pfam" id="PF01850"/>
    </source>
</evidence>
<feature type="binding site" evidence="6">
    <location>
        <position position="105"/>
    </location>
    <ligand>
        <name>Mg(2+)</name>
        <dbReference type="ChEBI" id="CHEBI:18420"/>
    </ligand>
</feature>
<keyword evidence="2 6" id="KW-0540">Nuclease</keyword>
<keyword evidence="1 6" id="KW-1277">Toxin-antitoxin system</keyword>
<keyword evidence="4 6" id="KW-0378">Hydrolase</keyword>
<comment type="similarity">
    <text evidence="6">Belongs to the PINc/VapC protein family.</text>
</comment>
<protein>
    <recommendedName>
        <fullName evidence="6">Ribonuclease VapC</fullName>
        <shortName evidence="6">RNase VapC</shortName>
        <ecNumber evidence="6">3.1.-.-</ecNumber>
    </recommendedName>
    <alternativeName>
        <fullName evidence="6">Toxin VapC</fullName>
    </alternativeName>
</protein>
<name>A0A543DXG9_9PSEU</name>
<feature type="domain" description="PIN" evidence="7">
    <location>
        <begin position="4"/>
        <end position="138"/>
    </location>
</feature>
<dbReference type="Proteomes" id="UP000315677">
    <property type="component" value="Unassembled WGS sequence"/>
</dbReference>
<dbReference type="GO" id="GO:0016787">
    <property type="term" value="F:hydrolase activity"/>
    <property type="evidence" value="ECO:0007669"/>
    <property type="project" value="UniProtKB-KW"/>
</dbReference>
<reference evidence="8 9" key="1">
    <citation type="submission" date="2019-06" db="EMBL/GenBank/DDBJ databases">
        <title>Sequencing the genomes of 1000 actinobacteria strains.</title>
        <authorList>
            <person name="Klenk H.-P."/>
        </authorList>
    </citation>
    <scope>NUCLEOTIDE SEQUENCE [LARGE SCALE GENOMIC DNA]</scope>
    <source>
        <strain evidence="8 9">DSM 45301</strain>
    </source>
</reference>
<dbReference type="CDD" id="cd09874">
    <property type="entry name" value="PIN_MT3492-like"/>
    <property type="match status" value="1"/>
</dbReference>
<dbReference type="HAMAP" id="MF_00265">
    <property type="entry name" value="VapC_Nob1"/>
    <property type="match status" value="1"/>
</dbReference>
<dbReference type="InterPro" id="IPR029060">
    <property type="entry name" value="PIN-like_dom_sf"/>
</dbReference>